<protein>
    <submittedName>
        <fullName evidence="6">Wuschel-like homeobox 13C</fullName>
    </submittedName>
</protein>
<dbReference type="Gene3D" id="3.30.160.20">
    <property type="match status" value="1"/>
</dbReference>
<dbReference type="InterPro" id="IPR044559">
    <property type="entry name" value="WOX13-like"/>
</dbReference>
<dbReference type="PROSITE" id="PS50071">
    <property type="entry name" value="HOMEOBOX_2"/>
    <property type="match status" value="1"/>
</dbReference>
<reference evidence="6" key="1">
    <citation type="journal article" date="2016" name="Front. Plant Sci.">
        <title>Identification of WOX Family Genes in Selaginella kraussiana for Studies on Stem Cells and Regeneration in Lycophytes.</title>
        <authorList>
            <person name="Ge Y."/>
            <person name="Liu J."/>
            <person name="Zeng M."/>
            <person name="He J."/>
            <person name="Qin P."/>
            <person name="Huang H."/>
            <person name="Xu L."/>
        </authorList>
    </citation>
    <scope>NUCLEOTIDE SEQUENCE</scope>
</reference>
<dbReference type="EMBL" id="KR870328">
    <property type="protein sequence ID" value="ALK82458.1"/>
    <property type="molecule type" value="Genomic_DNA"/>
</dbReference>
<dbReference type="SMART" id="SM00389">
    <property type="entry name" value="HOX"/>
    <property type="match status" value="1"/>
</dbReference>
<evidence type="ECO:0000313" key="6">
    <source>
        <dbReference type="EMBL" id="ALK82458.1"/>
    </source>
</evidence>
<name>A0A0P0LE40_9TRAC</name>
<dbReference type="CDD" id="cd00086">
    <property type="entry name" value="homeodomain"/>
    <property type="match status" value="1"/>
</dbReference>
<dbReference type="Pfam" id="PF00046">
    <property type="entry name" value="Homeodomain"/>
    <property type="match status" value="1"/>
</dbReference>
<keyword evidence="2 3" id="KW-0371">Homeobox</keyword>
<feature type="DNA-binding region" description="Homeobox" evidence="2">
    <location>
        <begin position="32"/>
        <end position="96"/>
    </location>
</feature>
<dbReference type="GO" id="GO:0005634">
    <property type="term" value="C:nucleus"/>
    <property type="evidence" value="ECO:0007669"/>
    <property type="project" value="UniProtKB-SubCell"/>
</dbReference>
<feature type="domain" description="Homeobox" evidence="5">
    <location>
        <begin position="30"/>
        <end position="95"/>
    </location>
</feature>
<proteinExistence type="predicted"/>
<dbReference type="SUPFAM" id="SSF54768">
    <property type="entry name" value="dsRNA-binding domain-like"/>
    <property type="match status" value="1"/>
</dbReference>
<evidence type="ECO:0000256" key="1">
    <source>
        <dbReference type="ARBA" id="ARBA00004123"/>
    </source>
</evidence>
<dbReference type="AlphaFoldDB" id="A0A0P0LE40"/>
<feature type="compositionally biased region" description="Low complexity" evidence="4">
    <location>
        <begin position="7"/>
        <end position="19"/>
    </location>
</feature>
<dbReference type="SUPFAM" id="SSF46689">
    <property type="entry name" value="Homeodomain-like"/>
    <property type="match status" value="1"/>
</dbReference>
<feature type="region of interest" description="Disordered" evidence="4">
    <location>
        <begin position="1"/>
        <end position="41"/>
    </location>
</feature>
<keyword evidence="2 3" id="KW-0238">DNA-binding</keyword>
<dbReference type="GO" id="GO:0003700">
    <property type="term" value="F:DNA-binding transcription factor activity"/>
    <property type="evidence" value="ECO:0007669"/>
    <property type="project" value="InterPro"/>
</dbReference>
<gene>
    <name evidence="6" type="primary">WOX13C</name>
</gene>
<evidence type="ECO:0000256" key="4">
    <source>
        <dbReference type="SAM" id="MobiDB-lite"/>
    </source>
</evidence>
<evidence type="ECO:0000259" key="5">
    <source>
        <dbReference type="PROSITE" id="PS50071"/>
    </source>
</evidence>
<dbReference type="PANTHER" id="PTHR46777:SF5">
    <property type="entry name" value="WUSCHEL-RELATED HOMEOBOX 13"/>
    <property type="match status" value="1"/>
</dbReference>
<evidence type="ECO:0000256" key="3">
    <source>
        <dbReference type="RuleBase" id="RU000682"/>
    </source>
</evidence>
<dbReference type="PANTHER" id="PTHR46777">
    <property type="entry name" value="WUSCHEL-RELATED HOMEOBOX 13"/>
    <property type="match status" value="1"/>
</dbReference>
<evidence type="ECO:0000256" key="2">
    <source>
        <dbReference type="PROSITE-ProRule" id="PRU00108"/>
    </source>
</evidence>
<keyword evidence="2 3" id="KW-0539">Nucleus</keyword>
<comment type="subcellular location">
    <subcellularLocation>
        <location evidence="1 2 3">Nucleus</location>
    </subcellularLocation>
</comment>
<organism evidence="6">
    <name type="scientific">Selaginella kraussiana</name>
    <dbReference type="NCBI Taxonomy" id="81964"/>
    <lineage>
        <taxon>Eukaryota</taxon>
        <taxon>Viridiplantae</taxon>
        <taxon>Streptophyta</taxon>
        <taxon>Embryophyta</taxon>
        <taxon>Tracheophyta</taxon>
        <taxon>Lycopodiopsida</taxon>
        <taxon>Selaginellales</taxon>
        <taxon>Selaginellaceae</taxon>
        <taxon>Selaginella</taxon>
    </lineage>
</organism>
<dbReference type="InterPro" id="IPR009057">
    <property type="entry name" value="Homeodomain-like_sf"/>
</dbReference>
<sequence length="294" mass="33456">MEMISWSNQSPDPQDLPSSPTNPSPAVTQPRKPRHRWTPSRNHLSILERLFKQGTGTPNKQRIKEIATDLVQYGEISEANVYNWFQNRKAKEKKLMSQSGSAHLRHDGEAEIEAVAPREKRRRMDIDEIINPRPSRLSQELEGAKSTVKTEADVDLDEQNAVTEEGSRDNICATNLEGKERRRSFSETDAKRTKTDENCDEEEVDLLLKLKDPVQDLDELCLRGGLPIPFYKVQSTPHKSTQYLYTATVQICTLRNERSAVGTPSVDYNEAKVSAASRMLGRLYLERSRLYSNA</sequence>
<dbReference type="Gene3D" id="1.10.10.60">
    <property type="entry name" value="Homeodomain-like"/>
    <property type="match status" value="1"/>
</dbReference>
<accession>A0A0P0LE40</accession>
<dbReference type="GO" id="GO:0003677">
    <property type="term" value="F:DNA binding"/>
    <property type="evidence" value="ECO:0007669"/>
    <property type="project" value="UniProtKB-UniRule"/>
</dbReference>
<dbReference type="InterPro" id="IPR001356">
    <property type="entry name" value="HD"/>
</dbReference>